<comment type="caution">
    <text evidence="2">The sequence shown here is derived from an EMBL/GenBank/DDBJ whole genome shotgun (WGS) entry which is preliminary data.</text>
</comment>
<organism evidence="2 3">
    <name type="scientific">Portunus trituberculatus</name>
    <name type="common">Swimming crab</name>
    <name type="synonym">Neptunus trituberculatus</name>
    <dbReference type="NCBI Taxonomy" id="210409"/>
    <lineage>
        <taxon>Eukaryota</taxon>
        <taxon>Metazoa</taxon>
        <taxon>Ecdysozoa</taxon>
        <taxon>Arthropoda</taxon>
        <taxon>Crustacea</taxon>
        <taxon>Multicrustacea</taxon>
        <taxon>Malacostraca</taxon>
        <taxon>Eumalacostraca</taxon>
        <taxon>Eucarida</taxon>
        <taxon>Decapoda</taxon>
        <taxon>Pleocyemata</taxon>
        <taxon>Brachyura</taxon>
        <taxon>Eubrachyura</taxon>
        <taxon>Portunoidea</taxon>
        <taxon>Portunidae</taxon>
        <taxon>Portuninae</taxon>
        <taxon>Portunus</taxon>
    </lineage>
</organism>
<protein>
    <submittedName>
        <fullName evidence="2">Uncharacterized protein</fullName>
    </submittedName>
</protein>
<feature type="compositionally biased region" description="Low complexity" evidence="1">
    <location>
        <begin position="1"/>
        <end position="13"/>
    </location>
</feature>
<reference evidence="2 3" key="1">
    <citation type="submission" date="2019-05" db="EMBL/GenBank/DDBJ databases">
        <title>Another draft genome of Portunus trituberculatus and its Hox gene families provides insights of decapod evolution.</title>
        <authorList>
            <person name="Jeong J.-H."/>
            <person name="Song I."/>
            <person name="Kim S."/>
            <person name="Choi T."/>
            <person name="Kim D."/>
            <person name="Ryu S."/>
            <person name="Kim W."/>
        </authorList>
    </citation>
    <scope>NUCLEOTIDE SEQUENCE [LARGE SCALE GENOMIC DNA]</scope>
    <source>
        <tissue evidence="2">Muscle</tissue>
    </source>
</reference>
<dbReference type="AlphaFoldDB" id="A0A5B7GNU5"/>
<keyword evidence="3" id="KW-1185">Reference proteome</keyword>
<dbReference type="EMBL" id="VSRR010016336">
    <property type="protein sequence ID" value="MPC59186.1"/>
    <property type="molecule type" value="Genomic_DNA"/>
</dbReference>
<name>A0A5B7GNU5_PORTR</name>
<feature type="region of interest" description="Disordered" evidence="1">
    <location>
        <begin position="1"/>
        <end position="64"/>
    </location>
</feature>
<proteinExistence type="predicted"/>
<evidence type="ECO:0000313" key="3">
    <source>
        <dbReference type="Proteomes" id="UP000324222"/>
    </source>
</evidence>
<gene>
    <name evidence="2" type="ORF">E2C01_053201</name>
</gene>
<feature type="compositionally biased region" description="Low complexity" evidence="1">
    <location>
        <begin position="39"/>
        <end position="50"/>
    </location>
</feature>
<evidence type="ECO:0000313" key="2">
    <source>
        <dbReference type="EMBL" id="MPC59186.1"/>
    </source>
</evidence>
<dbReference type="Proteomes" id="UP000324222">
    <property type="component" value="Unassembled WGS sequence"/>
</dbReference>
<feature type="compositionally biased region" description="Polar residues" evidence="1">
    <location>
        <begin position="51"/>
        <end position="64"/>
    </location>
</feature>
<accession>A0A5B7GNU5</accession>
<sequence>MTATHSPPLTTTHPLDRNTLYSESNDVSYPDHNTPFPSPQHSFPSPQHTPLTATLFSPSLNRNTLPTPDCNTPFLWLKKTPLPLHLSFGLTLG</sequence>
<evidence type="ECO:0000256" key="1">
    <source>
        <dbReference type="SAM" id="MobiDB-lite"/>
    </source>
</evidence>